<accession>A0ABR7QYV3</accession>
<protein>
    <recommendedName>
        <fullName evidence="4">PTS cellobiose transporter subunit IIA</fullName>
    </recommendedName>
</protein>
<evidence type="ECO:0008006" key="4">
    <source>
        <dbReference type="Google" id="ProtNLM"/>
    </source>
</evidence>
<evidence type="ECO:0000313" key="2">
    <source>
        <dbReference type="EMBL" id="MBC9131407.1"/>
    </source>
</evidence>
<feature type="transmembrane region" description="Helical" evidence="1">
    <location>
        <begin position="86"/>
        <end position="111"/>
    </location>
</feature>
<keyword evidence="1" id="KW-1133">Transmembrane helix</keyword>
<organism evidence="2 3">
    <name type="scientific">Frischella japonica</name>
    <dbReference type="NCBI Taxonomy" id="2741544"/>
    <lineage>
        <taxon>Bacteria</taxon>
        <taxon>Pseudomonadati</taxon>
        <taxon>Pseudomonadota</taxon>
        <taxon>Gammaproteobacteria</taxon>
        <taxon>Orbales</taxon>
        <taxon>Orbaceae</taxon>
        <taxon>Frischella</taxon>
    </lineage>
</organism>
<dbReference type="RefSeq" id="WP_187755852.1">
    <property type="nucleotide sequence ID" value="NZ_JABURY010000018.1"/>
</dbReference>
<comment type="caution">
    <text evidence="2">The sequence shown here is derived from an EMBL/GenBank/DDBJ whole genome shotgun (WGS) entry which is preliminary data.</text>
</comment>
<gene>
    <name evidence="2" type="ORF">FcAc13_08805</name>
</gene>
<keyword evidence="3" id="KW-1185">Reference proteome</keyword>
<keyword evidence="1" id="KW-0812">Transmembrane</keyword>
<feature type="transmembrane region" description="Helical" evidence="1">
    <location>
        <begin position="46"/>
        <end position="65"/>
    </location>
</feature>
<sequence length="161" mass="19039">MNSPMTDAQKISFNNLYFNRFLAIRYSTALFLFLNLYWTIFLLGSLSVTAILPFILFIMGGFTAFEQIKLYRNHSNRLPYANLFYRALLIIHIISMVAIYTPLFHAFFPFLKHSQDALYMLTVLCVTNLLIVLLILKKLNKIQRNEDKHYQRIRAYEEIIN</sequence>
<keyword evidence="1" id="KW-0472">Membrane</keyword>
<proteinExistence type="predicted"/>
<feature type="transmembrane region" description="Helical" evidence="1">
    <location>
        <begin position="117"/>
        <end position="136"/>
    </location>
</feature>
<evidence type="ECO:0000313" key="3">
    <source>
        <dbReference type="Proteomes" id="UP000651208"/>
    </source>
</evidence>
<dbReference type="EMBL" id="JABURY010000018">
    <property type="protein sequence ID" value="MBC9131407.1"/>
    <property type="molecule type" value="Genomic_DNA"/>
</dbReference>
<evidence type="ECO:0000256" key="1">
    <source>
        <dbReference type="SAM" id="Phobius"/>
    </source>
</evidence>
<feature type="transmembrane region" description="Helical" evidence="1">
    <location>
        <begin position="21"/>
        <end position="40"/>
    </location>
</feature>
<dbReference type="Proteomes" id="UP000651208">
    <property type="component" value="Unassembled WGS sequence"/>
</dbReference>
<reference evidence="2 3" key="1">
    <citation type="submission" date="2020-06" db="EMBL/GenBank/DDBJ databases">
        <title>Frischella cerana isolated from Apis cerana gut homogenate.</title>
        <authorList>
            <person name="Wolter L.A."/>
            <person name="Suenami S."/>
            <person name="Miyazaki R."/>
        </authorList>
    </citation>
    <scope>NUCLEOTIDE SEQUENCE [LARGE SCALE GENOMIC DNA]</scope>
    <source>
        <strain evidence="2 3">Ac13</strain>
    </source>
</reference>
<name>A0ABR7QYV3_9GAMM</name>